<accession>A0A8S5Q4W0</accession>
<protein>
    <submittedName>
        <fullName evidence="1">Intron-associated endonuclease 1</fullName>
    </submittedName>
</protein>
<reference evidence="1" key="1">
    <citation type="journal article" date="2021" name="Proc. Natl. Acad. Sci. U.S.A.">
        <title>A Catalog of Tens of Thousands of Viruses from Human Metagenomes Reveals Hidden Associations with Chronic Diseases.</title>
        <authorList>
            <person name="Tisza M.J."/>
            <person name="Buck C.B."/>
        </authorList>
    </citation>
    <scope>NUCLEOTIDE SEQUENCE</scope>
    <source>
        <strain evidence="1">CtVif31</strain>
    </source>
</reference>
<dbReference type="Gene3D" id="3.40.1440.10">
    <property type="entry name" value="GIY-YIG endonuclease"/>
    <property type="match status" value="1"/>
</dbReference>
<dbReference type="EMBL" id="BK015567">
    <property type="protein sequence ID" value="DAE13596.1"/>
    <property type="molecule type" value="Genomic_DNA"/>
</dbReference>
<dbReference type="GO" id="GO:0004519">
    <property type="term" value="F:endonuclease activity"/>
    <property type="evidence" value="ECO:0007669"/>
    <property type="project" value="UniProtKB-KW"/>
</dbReference>
<dbReference type="InterPro" id="IPR035901">
    <property type="entry name" value="GIY-YIG_endonuc_sf"/>
</dbReference>
<keyword evidence="1" id="KW-0255">Endonuclease</keyword>
<dbReference type="SUPFAM" id="SSF82771">
    <property type="entry name" value="GIY-YIG endonuclease"/>
    <property type="match status" value="1"/>
</dbReference>
<keyword evidence="1" id="KW-0378">Hydrolase</keyword>
<sequence length="196" mass="23164">MDYKKLRQAKAIESANRKRLLKINPKLDDGSGIYFLTRTDENEIPYFYIGQAVHIIQRMCSHLTGYQHIDLSIKKRGFYSKENPYGWKINFIHYPVEQLDNMEQYWILEYTKKGYQCRYNKTSGSQGEGKEKINEFRPAKGYRDGLQQGKKTLARELKHIIDTHLNVSIRPEKANNKVSIKALEKFNELLNEENYH</sequence>
<organism evidence="1">
    <name type="scientific">Siphoviridae sp. ctVif31</name>
    <dbReference type="NCBI Taxonomy" id="2825532"/>
    <lineage>
        <taxon>Viruses</taxon>
        <taxon>Duplodnaviria</taxon>
        <taxon>Heunggongvirae</taxon>
        <taxon>Uroviricota</taxon>
        <taxon>Caudoviricetes</taxon>
    </lineage>
</organism>
<name>A0A8S5Q4W0_9CAUD</name>
<evidence type="ECO:0000313" key="1">
    <source>
        <dbReference type="EMBL" id="DAE13596.1"/>
    </source>
</evidence>
<proteinExistence type="predicted"/>
<keyword evidence="1" id="KW-0540">Nuclease</keyword>